<name>A0AAD7DKN3_MYCRO</name>
<dbReference type="SUPFAM" id="SSF144232">
    <property type="entry name" value="HIT/MYND zinc finger-like"/>
    <property type="match status" value="1"/>
</dbReference>
<evidence type="ECO:0000256" key="3">
    <source>
        <dbReference type="ARBA" id="ARBA00022833"/>
    </source>
</evidence>
<dbReference type="EMBL" id="JARKIE010000044">
    <property type="protein sequence ID" value="KAJ7693933.1"/>
    <property type="molecule type" value="Genomic_DNA"/>
</dbReference>
<accession>A0AAD7DKN3</accession>
<evidence type="ECO:0000259" key="5">
    <source>
        <dbReference type="PROSITE" id="PS50865"/>
    </source>
</evidence>
<dbReference type="InterPro" id="IPR002893">
    <property type="entry name" value="Znf_MYND"/>
</dbReference>
<evidence type="ECO:0000256" key="4">
    <source>
        <dbReference type="PROSITE-ProRule" id="PRU00134"/>
    </source>
</evidence>
<protein>
    <recommendedName>
        <fullName evidence="5">MYND-type domain-containing protein</fullName>
    </recommendedName>
</protein>
<proteinExistence type="predicted"/>
<keyword evidence="2 4" id="KW-0863">Zinc-finger</keyword>
<reference evidence="6" key="1">
    <citation type="submission" date="2023-03" db="EMBL/GenBank/DDBJ databases">
        <title>Massive genome expansion in bonnet fungi (Mycena s.s.) driven by repeated elements and novel gene families across ecological guilds.</title>
        <authorList>
            <consortium name="Lawrence Berkeley National Laboratory"/>
            <person name="Harder C.B."/>
            <person name="Miyauchi S."/>
            <person name="Viragh M."/>
            <person name="Kuo A."/>
            <person name="Thoen E."/>
            <person name="Andreopoulos B."/>
            <person name="Lu D."/>
            <person name="Skrede I."/>
            <person name="Drula E."/>
            <person name="Henrissat B."/>
            <person name="Morin E."/>
            <person name="Kohler A."/>
            <person name="Barry K."/>
            <person name="LaButti K."/>
            <person name="Morin E."/>
            <person name="Salamov A."/>
            <person name="Lipzen A."/>
            <person name="Mereny Z."/>
            <person name="Hegedus B."/>
            <person name="Baldrian P."/>
            <person name="Stursova M."/>
            <person name="Weitz H."/>
            <person name="Taylor A."/>
            <person name="Grigoriev I.V."/>
            <person name="Nagy L.G."/>
            <person name="Martin F."/>
            <person name="Kauserud H."/>
        </authorList>
    </citation>
    <scope>NUCLEOTIDE SEQUENCE</scope>
    <source>
        <strain evidence="6">CBHHK067</strain>
    </source>
</reference>
<sequence>MQRIGASTMDSKLKYQLRHCANCSKPESCNPDGERFKLCGRCKTARYCDARCQKKDWPKHKRRCDISQAAMADEPDTPGQPATVVLLQGCYSLLNDWLSKYRPLLCLSLLHAQGLWDRPPSEHPLSMAPQVFYVQLSSVPGISQKTKARAAFRVDNAAVVPMSELRVAATDTTHRLYDQDVQTMVDDFDKHLADRVASGMALHPNYRMTMVVHSVHFHNGIRAMQYHKNWYFEDDSRTDYSPQWRPPAGDWLGFLKETVAAGRGWDRADIHL</sequence>
<dbReference type="Proteomes" id="UP001221757">
    <property type="component" value="Unassembled WGS sequence"/>
</dbReference>
<feature type="domain" description="MYND-type" evidence="5">
    <location>
        <begin position="20"/>
        <end position="64"/>
    </location>
</feature>
<evidence type="ECO:0000313" key="7">
    <source>
        <dbReference type="Proteomes" id="UP001221757"/>
    </source>
</evidence>
<evidence type="ECO:0000256" key="2">
    <source>
        <dbReference type="ARBA" id="ARBA00022771"/>
    </source>
</evidence>
<keyword evidence="1" id="KW-0479">Metal-binding</keyword>
<keyword evidence="3" id="KW-0862">Zinc</keyword>
<dbReference type="PROSITE" id="PS50865">
    <property type="entry name" value="ZF_MYND_2"/>
    <property type="match status" value="1"/>
</dbReference>
<comment type="caution">
    <text evidence="6">The sequence shown here is derived from an EMBL/GenBank/DDBJ whole genome shotgun (WGS) entry which is preliminary data.</text>
</comment>
<dbReference type="AlphaFoldDB" id="A0AAD7DKN3"/>
<evidence type="ECO:0000256" key="1">
    <source>
        <dbReference type="ARBA" id="ARBA00022723"/>
    </source>
</evidence>
<organism evidence="6 7">
    <name type="scientific">Mycena rosella</name>
    <name type="common">Pink bonnet</name>
    <name type="synonym">Agaricus rosellus</name>
    <dbReference type="NCBI Taxonomy" id="1033263"/>
    <lineage>
        <taxon>Eukaryota</taxon>
        <taxon>Fungi</taxon>
        <taxon>Dikarya</taxon>
        <taxon>Basidiomycota</taxon>
        <taxon>Agaricomycotina</taxon>
        <taxon>Agaricomycetes</taxon>
        <taxon>Agaricomycetidae</taxon>
        <taxon>Agaricales</taxon>
        <taxon>Marasmiineae</taxon>
        <taxon>Mycenaceae</taxon>
        <taxon>Mycena</taxon>
    </lineage>
</organism>
<dbReference type="GO" id="GO:0008270">
    <property type="term" value="F:zinc ion binding"/>
    <property type="evidence" value="ECO:0007669"/>
    <property type="project" value="UniProtKB-KW"/>
</dbReference>
<gene>
    <name evidence="6" type="ORF">B0H17DRAFT_1330254</name>
</gene>
<dbReference type="Gene3D" id="6.10.140.2220">
    <property type="match status" value="1"/>
</dbReference>
<dbReference type="Pfam" id="PF01753">
    <property type="entry name" value="zf-MYND"/>
    <property type="match status" value="1"/>
</dbReference>
<evidence type="ECO:0000313" key="6">
    <source>
        <dbReference type="EMBL" id="KAJ7693933.1"/>
    </source>
</evidence>
<keyword evidence="7" id="KW-1185">Reference proteome</keyword>